<dbReference type="AlphaFoldDB" id="A0A0E4BSW7"/>
<dbReference type="Proteomes" id="UP000063308">
    <property type="component" value="Chromosome"/>
</dbReference>
<gene>
    <name evidence="2" type="ORF">NK6_6008</name>
</gene>
<dbReference type="RefSeq" id="WP_249163396.1">
    <property type="nucleotide sequence ID" value="NZ_JAFCKD010000159.1"/>
</dbReference>
<organism evidence="2 3">
    <name type="scientific">Bradyrhizobium diazoefficiens</name>
    <dbReference type="NCBI Taxonomy" id="1355477"/>
    <lineage>
        <taxon>Bacteria</taxon>
        <taxon>Pseudomonadati</taxon>
        <taxon>Pseudomonadota</taxon>
        <taxon>Alphaproteobacteria</taxon>
        <taxon>Hyphomicrobiales</taxon>
        <taxon>Nitrobacteraceae</taxon>
        <taxon>Bradyrhizobium</taxon>
    </lineage>
</organism>
<feature type="region of interest" description="Disordered" evidence="1">
    <location>
        <begin position="1"/>
        <end position="20"/>
    </location>
</feature>
<evidence type="ECO:0000313" key="2">
    <source>
        <dbReference type="EMBL" id="BAR59163.1"/>
    </source>
</evidence>
<evidence type="ECO:0000256" key="1">
    <source>
        <dbReference type="SAM" id="MobiDB-lite"/>
    </source>
</evidence>
<name>A0A0E4BSW7_9BRAD</name>
<proteinExistence type="predicted"/>
<sequence>MPHESTLVPDPAPKSRQIKPGVDARVAWKLEEARADENARRLIDSKSNVRRVRLKAAK</sequence>
<accession>A0A0E4BSW7</accession>
<evidence type="ECO:0000313" key="3">
    <source>
        <dbReference type="Proteomes" id="UP000063308"/>
    </source>
</evidence>
<reference evidence="2 3" key="1">
    <citation type="submission" date="2014-11" db="EMBL/GenBank/DDBJ databases">
        <title>Symbiosis island explosion on the genome of extra-slow-growing strains of soybean bradyrhizobia with massive insertion sequences.</title>
        <authorList>
            <person name="Iida T."/>
            <person name="Minamisawa K."/>
        </authorList>
    </citation>
    <scope>NUCLEOTIDE SEQUENCE [LARGE SCALE GENOMIC DNA]</scope>
    <source>
        <strain evidence="2 3">NK6</strain>
    </source>
</reference>
<dbReference type="EMBL" id="AP014685">
    <property type="protein sequence ID" value="BAR59163.1"/>
    <property type="molecule type" value="Genomic_DNA"/>
</dbReference>
<protein>
    <submittedName>
        <fullName evidence="2">Uncharacterized protein</fullName>
    </submittedName>
</protein>